<protein>
    <submittedName>
        <fullName evidence="2">Uncharacterized protein</fullName>
    </submittedName>
</protein>
<sequence length="104" mass="10786">MTSLVVHPRLAVVYLRFTRTHVVTYVLRAGRAGAAHPHGPLPMGAPRSGTSALLETSEVGFGPGGQGSPTTGPAGQRGQKRGGARPTLPSSIPPPTTGSRRWIL</sequence>
<dbReference type="AlphaFoldDB" id="A0AAV7PHP9"/>
<feature type="region of interest" description="Disordered" evidence="1">
    <location>
        <begin position="33"/>
        <end position="104"/>
    </location>
</feature>
<evidence type="ECO:0000313" key="3">
    <source>
        <dbReference type="Proteomes" id="UP001066276"/>
    </source>
</evidence>
<dbReference type="Proteomes" id="UP001066276">
    <property type="component" value="Chromosome 7"/>
</dbReference>
<reference evidence="2" key="1">
    <citation type="journal article" date="2022" name="bioRxiv">
        <title>Sequencing and chromosome-scale assembly of the giantPleurodeles waltlgenome.</title>
        <authorList>
            <person name="Brown T."/>
            <person name="Elewa A."/>
            <person name="Iarovenko S."/>
            <person name="Subramanian E."/>
            <person name="Araus A.J."/>
            <person name="Petzold A."/>
            <person name="Susuki M."/>
            <person name="Suzuki K.-i.T."/>
            <person name="Hayashi T."/>
            <person name="Toyoda A."/>
            <person name="Oliveira C."/>
            <person name="Osipova E."/>
            <person name="Leigh N.D."/>
            <person name="Simon A."/>
            <person name="Yun M.H."/>
        </authorList>
    </citation>
    <scope>NUCLEOTIDE SEQUENCE</scope>
    <source>
        <strain evidence="2">20211129_DDA</strain>
        <tissue evidence="2">Liver</tissue>
    </source>
</reference>
<accession>A0AAV7PHP9</accession>
<gene>
    <name evidence="2" type="ORF">NDU88_005298</name>
</gene>
<evidence type="ECO:0000313" key="2">
    <source>
        <dbReference type="EMBL" id="KAJ1126892.1"/>
    </source>
</evidence>
<keyword evidence="3" id="KW-1185">Reference proteome</keyword>
<feature type="non-terminal residue" evidence="2">
    <location>
        <position position="104"/>
    </location>
</feature>
<feature type="compositionally biased region" description="Low complexity" evidence="1">
    <location>
        <begin position="33"/>
        <end position="46"/>
    </location>
</feature>
<name>A0AAV7PHP9_PLEWA</name>
<organism evidence="2 3">
    <name type="scientific">Pleurodeles waltl</name>
    <name type="common">Iberian ribbed newt</name>
    <dbReference type="NCBI Taxonomy" id="8319"/>
    <lineage>
        <taxon>Eukaryota</taxon>
        <taxon>Metazoa</taxon>
        <taxon>Chordata</taxon>
        <taxon>Craniata</taxon>
        <taxon>Vertebrata</taxon>
        <taxon>Euteleostomi</taxon>
        <taxon>Amphibia</taxon>
        <taxon>Batrachia</taxon>
        <taxon>Caudata</taxon>
        <taxon>Salamandroidea</taxon>
        <taxon>Salamandridae</taxon>
        <taxon>Pleurodelinae</taxon>
        <taxon>Pleurodeles</taxon>
    </lineage>
</organism>
<dbReference type="EMBL" id="JANPWB010000011">
    <property type="protein sequence ID" value="KAJ1126892.1"/>
    <property type="molecule type" value="Genomic_DNA"/>
</dbReference>
<proteinExistence type="predicted"/>
<comment type="caution">
    <text evidence="2">The sequence shown here is derived from an EMBL/GenBank/DDBJ whole genome shotgun (WGS) entry which is preliminary data.</text>
</comment>
<feature type="compositionally biased region" description="Low complexity" evidence="1">
    <location>
        <begin position="68"/>
        <end position="77"/>
    </location>
</feature>
<evidence type="ECO:0000256" key="1">
    <source>
        <dbReference type="SAM" id="MobiDB-lite"/>
    </source>
</evidence>